<accession>A0ABT1VUW0</accession>
<protein>
    <submittedName>
        <fullName evidence="2">Type II toxin-antitoxin system CcdA family antitoxin</fullName>
    </submittedName>
</protein>
<name>A0ABT1VUW0_9PROT</name>
<proteinExistence type="predicted"/>
<sequence>MPRAAKLSASPRRATNVTLPEPLLREARSLGVNLSQTCERGLAAAFAASRRQRWLDDNRTAIDSYNEHIAEHGLPLAAFRSF</sequence>
<keyword evidence="3" id="KW-1185">Reference proteome</keyword>
<dbReference type="EMBL" id="JAMZEJ010000003">
    <property type="protein sequence ID" value="MCQ8240128.1"/>
    <property type="molecule type" value="Genomic_DNA"/>
</dbReference>
<dbReference type="InterPro" id="IPR009956">
    <property type="entry name" value="Post-segregation_anti-tox_CcdA"/>
</dbReference>
<gene>
    <name evidence="2" type="ORF">NFI88_04645</name>
</gene>
<organism evidence="2 3">
    <name type="scientific">Rhizosaccharibacter radicis</name>
    <dbReference type="NCBI Taxonomy" id="2782605"/>
    <lineage>
        <taxon>Bacteria</taxon>
        <taxon>Pseudomonadati</taxon>
        <taxon>Pseudomonadota</taxon>
        <taxon>Alphaproteobacteria</taxon>
        <taxon>Acetobacterales</taxon>
        <taxon>Acetobacteraceae</taxon>
        <taxon>Rhizosaccharibacter</taxon>
    </lineage>
</organism>
<evidence type="ECO:0000256" key="1">
    <source>
        <dbReference type="ARBA" id="ARBA00022649"/>
    </source>
</evidence>
<evidence type="ECO:0000313" key="3">
    <source>
        <dbReference type="Proteomes" id="UP001524547"/>
    </source>
</evidence>
<evidence type="ECO:0000313" key="2">
    <source>
        <dbReference type="EMBL" id="MCQ8240128.1"/>
    </source>
</evidence>
<comment type="caution">
    <text evidence="2">The sequence shown here is derived from an EMBL/GenBank/DDBJ whole genome shotgun (WGS) entry which is preliminary data.</text>
</comment>
<reference evidence="2 3" key="1">
    <citation type="submission" date="2022-06" db="EMBL/GenBank/DDBJ databases">
        <title>Rhizosaccharibacter gen. nov. sp. nov. KSS12, endophytic bacteria isolated from sugarcane.</title>
        <authorList>
            <person name="Pitiwittayakul N."/>
        </authorList>
    </citation>
    <scope>NUCLEOTIDE SEQUENCE [LARGE SCALE GENOMIC DNA]</scope>
    <source>
        <strain evidence="2 3">KSS12</strain>
    </source>
</reference>
<dbReference type="RefSeq" id="WP_422918878.1">
    <property type="nucleotide sequence ID" value="NZ_JAMZEJ010000003.1"/>
</dbReference>
<keyword evidence="1" id="KW-1277">Toxin-antitoxin system</keyword>
<dbReference type="Pfam" id="PF07362">
    <property type="entry name" value="CcdA"/>
    <property type="match status" value="1"/>
</dbReference>
<dbReference type="Proteomes" id="UP001524547">
    <property type="component" value="Unassembled WGS sequence"/>
</dbReference>